<proteinExistence type="predicted"/>
<organism evidence="1 2">
    <name type="scientific">Petrolisthes cinctipes</name>
    <name type="common">Flat porcelain crab</name>
    <dbReference type="NCBI Taxonomy" id="88211"/>
    <lineage>
        <taxon>Eukaryota</taxon>
        <taxon>Metazoa</taxon>
        <taxon>Ecdysozoa</taxon>
        <taxon>Arthropoda</taxon>
        <taxon>Crustacea</taxon>
        <taxon>Multicrustacea</taxon>
        <taxon>Malacostraca</taxon>
        <taxon>Eumalacostraca</taxon>
        <taxon>Eucarida</taxon>
        <taxon>Decapoda</taxon>
        <taxon>Pleocyemata</taxon>
        <taxon>Anomura</taxon>
        <taxon>Galatheoidea</taxon>
        <taxon>Porcellanidae</taxon>
        <taxon>Petrolisthes</taxon>
    </lineage>
</organism>
<name>A0AAE1F223_PETCI</name>
<reference evidence="1" key="1">
    <citation type="submission" date="2023-10" db="EMBL/GenBank/DDBJ databases">
        <title>Genome assemblies of two species of porcelain crab, Petrolisthes cinctipes and Petrolisthes manimaculis (Anomura: Porcellanidae).</title>
        <authorList>
            <person name="Angst P."/>
        </authorList>
    </citation>
    <scope>NUCLEOTIDE SEQUENCE</scope>
    <source>
        <strain evidence="1">PB745_01</strain>
        <tissue evidence="1">Gill</tissue>
    </source>
</reference>
<dbReference type="EMBL" id="JAWQEG010003581">
    <property type="protein sequence ID" value="KAK3865472.1"/>
    <property type="molecule type" value="Genomic_DNA"/>
</dbReference>
<accession>A0AAE1F223</accession>
<evidence type="ECO:0000313" key="2">
    <source>
        <dbReference type="Proteomes" id="UP001286313"/>
    </source>
</evidence>
<protein>
    <submittedName>
        <fullName evidence="1">Uncharacterized protein</fullName>
    </submittedName>
</protein>
<evidence type="ECO:0000313" key="1">
    <source>
        <dbReference type="EMBL" id="KAK3865472.1"/>
    </source>
</evidence>
<comment type="caution">
    <text evidence="1">The sequence shown here is derived from an EMBL/GenBank/DDBJ whole genome shotgun (WGS) entry which is preliminary data.</text>
</comment>
<dbReference type="AlphaFoldDB" id="A0AAE1F223"/>
<keyword evidence="2" id="KW-1185">Reference proteome</keyword>
<sequence>MPYHTSSSISDCFTHKLATHSSFSILFMGDSKLRVLYYSFLQRTDNIFHYIMKVENNTGTETLAHHRNRYVSLHKDIDATTEVLPELRVMFWFRIFVQTIVSEMELLPEIQQLRRWANGLDQPPDLLVIGYTAWMMKLVTVYHQYDVLTYLIEMHELVVPLLEKVG</sequence>
<dbReference type="Proteomes" id="UP001286313">
    <property type="component" value="Unassembled WGS sequence"/>
</dbReference>
<gene>
    <name evidence="1" type="ORF">Pcinc_028933</name>
</gene>